<dbReference type="GO" id="GO:0016491">
    <property type="term" value="F:oxidoreductase activity"/>
    <property type="evidence" value="ECO:0007669"/>
    <property type="project" value="UniProtKB-KW"/>
</dbReference>
<evidence type="ECO:0000256" key="1">
    <source>
        <dbReference type="ARBA" id="ARBA00000553"/>
    </source>
</evidence>
<reference evidence="11 12" key="1">
    <citation type="submission" date="2020-04" db="EMBL/GenBank/DDBJ databases">
        <title>Usitatibacter rugosus gen. nov., sp. nov. and Usitatibacter palustris sp. nov., novel members of Usitatibacteraceae fam. nov. within the order Nitrosomonadales isolated from soil.</title>
        <authorList>
            <person name="Huber K.J."/>
            <person name="Neumann-Schaal M."/>
            <person name="Geppert A."/>
            <person name="Luckner M."/>
            <person name="Wanner G."/>
            <person name="Overmann J."/>
        </authorList>
    </citation>
    <scope>NUCLEOTIDE SEQUENCE [LARGE SCALE GENOMIC DNA]</scope>
    <source>
        <strain evidence="11 12">0125_3</strain>
    </source>
</reference>
<dbReference type="SUPFAM" id="SSF64438">
    <property type="entry name" value="CNF1/YfiH-like putative cysteine hydrolases"/>
    <property type="match status" value="1"/>
</dbReference>
<keyword evidence="5" id="KW-0378">Hydrolase</keyword>
<gene>
    <name evidence="11" type="primary">yfiH</name>
    <name evidence="11" type="ORF">DSM104443_02573</name>
</gene>
<evidence type="ECO:0000256" key="4">
    <source>
        <dbReference type="ARBA" id="ARBA00022723"/>
    </source>
</evidence>
<sequence>MMPREWIVPDWPAPERVRAFATTRHGGVSEGPYGSFNLRASGSDKPEHVARNREILRENLPEMPHWLVQKHTVDVVRWQAERHPESAVADGAVTSVPGRVCSVLTGDCMQLLLCNDEGTQVGAVHAGWRGMAAGVLENGVRALGVDPKSVMAWMGPTIGQDAFEVGPEVLEAFRAGHPDAPEAFRPGKPGKLHADLYRLARQRLALAGVTRVYGGGYCTYTETGRFFSYRREKESGRMGSFIWIGR</sequence>
<dbReference type="InterPro" id="IPR011324">
    <property type="entry name" value="Cytotoxic_necrot_fac-like_cat"/>
</dbReference>
<name>A0A6M4GWA4_9PROT</name>
<evidence type="ECO:0000313" key="12">
    <source>
        <dbReference type="Proteomes" id="UP000501534"/>
    </source>
</evidence>
<comment type="similarity">
    <text evidence="2 10">Belongs to the purine nucleoside phosphorylase YfiH/LACC1 family.</text>
</comment>
<dbReference type="Proteomes" id="UP000501534">
    <property type="component" value="Chromosome"/>
</dbReference>
<proteinExistence type="inferred from homology"/>
<dbReference type="PANTHER" id="PTHR30616">
    <property type="entry name" value="UNCHARACTERIZED PROTEIN YFIH"/>
    <property type="match status" value="1"/>
</dbReference>
<keyword evidence="4" id="KW-0479">Metal-binding</keyword>
<evidence type="ECO:0000256" key="8">
    <source>
        <dbReference type="ARBA" id="ARBA00048968"/>
    </source>
</evidence>
<dbReference type="Gene3D" id="3.60.140.10">
    <property type="entry name" value="CNF1/YfiH-like putative cysteine hydrolases"/>
    <property type="match status" value="1"/>
</dbReference>
<evidence type="ECO:0000256" key="7">
    <source>
        <dbReference type="ARBA" id="ARBA00047989"/>
    </source>
</evidence>
<dbReference type="KEGG" id="uru:DSM104443_02573"/>
<evidence type="ECO:0000256" key="10">
    <source>
        <dbReference type="RuleBase" id="RU361274"/>
    </source>
</evidence>
<dbReference type="GO" id="GO:0017061">
    <property type="term" value="F:S-methyl-5-thioadenosine phosphorylase activity"/>
    <property type="evidence" value="ECO:0007669"/>
    <property type="project" value="UniProtKB-EC"/>
</dbReference>
<dbReference type="GO" id="GO:0005507">
    <property type="term" value="F:copper ion binding"/>
    <property type="evidence" value="ECO:0007669"/>
    <property type="project" value="TreeGrafter"/>
</dbReference>
<evidence type="ECO:0000313" key="11">
    <source>
        <dbReference type="EMBL" id="QJR11496.1"/>
    </source>
</evidence>
<evidence type="ECO:0000256" key="5">
    <source>
        <dbReference type="ARBA" id="ARBA00022801"/>
    </source>
</evidence>
<dbReference type="RefSeq" id="WP_171092892.1">
    <property type="nucleotide sequence ID" value="NZ_CP053069.1"/>
</dbReference>
<evidence type="ECO:0000256" key="3">
    <source>
        <dbReference type="ARBA" id="ARBA00022679"/>
    </source>
</evidence>
<comment type="catalytic activity">
    <reaction evidence="9">
        <text>S-methyl-5'-thioadenosine + phosphate = 5-(methylsulfanyl)-alpha-D-ribose 1-phosphate + adenine</text>
        <dbReference type="Rhea" id="RHEA:11852"/>
        <dbReference type="ChEBI" id="CHEBI:16708"/>
        <dbReference type="ChEBI" id="CHEBI:17509"/>
        <dbReference type="ChEBI" id="CHEBI:43474"/>
        <dbReference type="ChEBI" id="CHEBI:58533"/>
        <dbReference type="EC" id="2.4.2.28"/>
    </reaction>
    <physiologicalReaction direction="left-to-right" evidence="9">
        <dbReference type="Rhea" id="RHEA:11853"/>
    </physiologicalReaction>
</comment>
<dbReference type="AlphaFoldDB" id="A0A6M4GWA4"/>
<evidence type="ECO:0000256" key="9">
    <source>
        <dbReference type="ARBA" id="ARBA00049893"/>
    </source>
</evidence>
<evidence type="ECO:0000256" key="6">
    <source>
        <dbReference type="ARBA" id="ARBA00022833"/>
    </source>
</evidence>
<dbReference type="GO" id="GO:0016787">
    <property type="term" value="F:hydrolase activity"/>
    <property type="evidence" value="ECO:0007669"/>
    <property type="project" value="UniProtKB-KW"/>
</dbReference>
<keyword evidence="12" id="KW-1185">Reference proteome</keyword>
<comment type="catalytic activity">
    <reaction evidence="1">
        <text>inosine + phosphate = alpha-D-ribose 1-phosphate + hypoxanthine</text>
        <dbReference type="Rhea" id="RHEA:27646"/>
        <dbReference type="ChEBI" id="CHEBI:17368"/>
        <dbReference type="ChEBI" id="CHEBI:17596"/>
        <dbReference type="ChEBI" id="CHEBI:43474"/>
        <dbReference type="ChEBI" id="CHEBI:57720"/>
        <dbReference type="EC" id="2.4.2.1"/>
    </reaction>
    <physiologicalReaction direction="left-to-right" evidence="1">
        <dbReference type="Rhea" id="RHEA:27647"/>
    </physiologicalReaction>
</comment>
<keyword evidence="3" id="KW-0808">Transferase</keyword>
<keyword evidence="11" id="KW-0560">Oxidoreductase</keyword>
<accession>A0A6M4GWA4</accession>
<dbReference type="CDD" id="cd16833">
    <property type="entry name" value="YfiH"/>
    <property type="match status" value="1"/>
</dbReference>
<protein>
    <recommendedName>
        <fullName evidence="10">Purine nucleoside phosphorylase</fullName>
    </recommendedName>
</protein>
<dbReference type="EMBL" id="CP053069">
    <property type="protein sequence ID" value="QJR11496.1"/>
    <property type="molecule type" value="Genomic_DNA"/>
</dbReference>
<dbReference type="Pfam" id="PF02578">
    <property type="entry name" value="Cu-oxidase_4"/>
    <property type="match status" value="1"/>
</dbReference>
<keyword evidence="6" id="KW-0862">Zinc</keyword>
<dbReference type="InterPro" id="IPR038371">
    <property type="entry name" value="Cu_polyphenol_OxRdtase_sf"/>
</dbReference>
<dbReference type="PANTHER" id="PTHR30616:SF2">
    <property type="entry name" value="PURINE NUCLEOSIDE PHOSPHORYLASE LACC1"/>
    <property type="match status" value="1"/>
</dbReference>
<dbReference type="NCBIfam" id="TIGR00726">
    <property type="entry name" value="peptidoglycan editing factor PgeF"/>
    <property type="match status" value="1"/>
</dbReference>
<comment type="catalytic activity">
    <reaction evidence="7">
        <text>adenosine + H2O + H(+) = inosine + NH4(+)</text>
        <dbReference type="Rhea" id="RHEA:24408"/>
        <dbReference type="ChEBI" id="CHEBI:15377"/>
        <dbReference type="ChEBI" id="CHEBI:15378"/>
        <dbReference type="ChEBI" id="CHEBI:16335"/>
        <dbReference type="ChEBI" id="CHEBI:17596"/>
        <dbReference type="ChEBI" id="CHEBI:28938"/>
        <dbReference type="EC" id="3.5.4.4"/>
    </reaction>
    <physiologicalReaction direction="left-to-right" evidence="7">
        <dbReference type="Rhea" id="RHEA:24409"/>
    </physiologicalReaction>
</comment>
<organism evidence="11 12">
    <name type="scientific">Usitatibacter rugosus</name>
    <dbReference type="NCBI Taxonomy" id="2732067"/>
    <lineage>
        <taxon>Bacteria</taxon>
        <taxon>Pseudomonadati</taxon>
        <taxon>Pseudomonadota</taxon>
        <taxon>Betaproteobacteria</taxon>
        <taxon>Nitrosomonadales</taxon>
        <taxon>Usitatibacteraceae</taxon>
        <taxon>Usitatibacter</taxon>
    </lineage>
</organism>
<evidence type="ECO:0000256" key="2">
    <source>
        <dbReference type="ARBA" id="ARBA00007353"/>
    </source>
</evidence>
<dbReference type="InterPro" id="IPR003730">
    <property type="entry name" value="Cu_polyphenol_OxRdtase"/>
</dbReference>
<comment type="catalytic activity">
    <reaction evidence="8">
        <text>adenosine + phosphate = alpha-D-ribose 1-phosphate + adenine</text>
        <dbReference type="Rhea" id="RHEA:27642"/>
        <dbReference type="ChEBI" id="CHEBI:16335"/>
        <dbReference type="ChEBI" id="CHEBI:16708"/>
        <dbReference type="ChEBI" id="CHEBI:43474"/>
        <dbReference type="ChEBI" id="CHEBI:57720"/>
        <dbReference type="EC" id="2.4.2.1"/>
    </reaction>
    <physiologicalReaction direction="left-to-right" evidence="8">
        <dbReference type="Rhea" id="RHEA:27643"/>
    </physiologicalReaction>
</comment>